<feature type="compositionally biased region" description="Basic and acidic residues" evidence="6">
    <location>
        <begin position="224"/>
        <end position="239"/>
    </location>
</feature>
<comment type="function">
    <text evidence="5">RNA helicase.</text>
</comment>
<feature type="compositionally biased region" description="Basic and acidic residues" evidence="6">
    <location>
        <begin position="203"/>
        <end position="216"/>
    </location>
</feature>
<gene>
    <name evidence="10" type="ORF">POVCU1_036000</name>
    <name evidence="9" type="ORF">POVCU2_0039000</name>
</gene>
<evidence type="ECO:0000256" key="3">
    <source>
        <dbReference type="ARBA" id="ARBA00022840"/>
    </source>
</evidence>
<evidence type="ECO:0000313" key="11">
    <source>
        <dbReference type="Proteomes" id="UP000078546"/>
    </source>
</evidence>
<dbReference type="PANTHER" id="PTHR24031">
    <property type="entry name" value="RNA HELICASE"/>
    <property type="match status" value="1"/>
</dbReference>
<sequence length="812" mass="94913">MPGCYSLKPNDGLFSRDSLKTAFTFFFKKRYNCIKGSTKRAPEKHLNIMIFEEVKIKPSLLKKLRKEGLISIERADSRNVKILSKEDLTNKNGDEITNCTKEKRKVNQKKEKNGKILTLKQKKEKKSPHTNETVSEKDESRKVGKKAINKRKKQGNKEEKSVPGVQKSGNRKKEGSASDRPKRKRNRNRNRNSSRNRDRKRKHEDEGKGKHEDMRKRNSNPAEGRAERQETKTGAEEGKSKKRPYQRNKNSNIDNLKKTGVKGREWENEIVDSKKKEKFDVNAFIKNEEDFKKIDQIKYKIVCKRWNRNNTVNLLHSIMKSLYDREFFVPREIQTKTLEDSINLKKDIIVVSKTGTVPTRELAIQILKHFNYINSYIHIYITTIIGGLNVNKQRRIISKKPEIIICTPGRLKYFLKLEDKINYVYNMKHVRYFACDEVDKMIETSFIQDIHFISKHLYNCVGNKKKFIQTFFLSATLGLTVQLRNENLTKLLNYVTIRKEKSCIVNLCDHNIDKDYNDGKVNILPDELILNIVKCEKKKILHKLFYLLKIRLFDESNETISNKERGKHRNINKVIIFVNTIKDVKEFSTVFRFLYFDKSLESCIPKKYRSNLSVQNNVNIYAMHSKQNLKERMQNVSKFSQPNNKAILFCTDVLSRGIDLDKCDMIVQLNCPIADITFVHRSGRTARNFRIGECICFITDDEASSWIKSLNKIGINLEDLNEYEPLKNLGDADHSKINRAIACCDEITLLQKKLKDNKKESFLSRLAREADLDDEEESSSDSDNPSEKQTNEQIFSQLLRLKKQLYSILYRN</sequence>
<evidence type="ECO:0000256" key="2">
    <source>
        <dbReference type="ARBA" id="ARBA00022801"/>
    </source>
</evidence>
<dbReference type="EMBL" id="FLQU01000523">
    <property type="protein sequence ID" value="SBS86767.1"/>
    <property type="molecule type" value="Genomic_DNA"/>
</dbReference>
<reference evidence="10" key="1">
    <citation type="submission" date="2016-05" db="EMBL/GenBank/DDBJ databases">
        <authorList>
            <person name="Lavstsen T."/>
            <person name="Jespersen J.S."/>
        </authorList>
    </citation>
    <scope>NUCLEOTIDE SEQUENCE [LARGE SCALE GENOMIC DNA]</scope>
</reference>
<reference evidence="11 12" key="2">
    <citation type="submission" date="2016-05" db="EMBL/GenBank/DDBJ databases">
        <authorList>
            <person name="Naeem Raeece"/>
        </authorList>
    </citation>
    <scope>NUCLEOTIDE SEQUENCE [LARGE SCALE GENOMIC DNA]</scope>
</reference>
<comment type="catalytic activity">
    <reaction evidence="5">
        <text>ATP + H2O = ADP + phosphate + H(+)</text>
        <dbReference type="Rhea" id="RHEA:13065"/>
        <dbReference type="ChEBI" id="CHEBI:15377"/>
        <dbReference type="ChEBI" id="CHEBI:15378"/>
        <dbReference type="ChEBI" id="CHEBI:30616"/>
        <dbReference type="ChEBI" id="CHEBI:43474"/>
        <dbReference type="ChEBI" id="CHEBI:456216"/>
        <dbReference type="EC" id="3.6.4.13"/>
    </reaction>
</comment>
<evidence type="ECO:0000256" key="6">
    <source>
        <dbReference type="SAM" id="MobiDB-lite"/>
    </source>
</evidence>
<dbReference type="InterPro" id="IPR001650">
    <property type="entry name" value="Helicase_C-like"/>
</dbReference>
<dbReference type="InterPro" id="IPR027417">
    <property type="entry name" value="P-loop_NTPase"/>
</dbReference>
<dbReference type="SUPFAM" id="SSF52540">
    <property type="entry name" value="P-loop containing nucleoside triphosphate hydrolases"/>
    <property type="match status" value="1"/>
</dbReference>
<evidence type="ECO:0000256" key="1">
    <source>
        <dbReference type="ARBA" id="ARBA00022741"/>
    </source>
</evidence>
<dbReference type="GO" id="GO:0003723">
    <property type="term" value="F:RNA binding"/>
    <property type="evidence" value="ECO:0007669"/>
    <property type="project" value="UniProtKB-UniRule"/>
</dbReference>
<keyword evidence="1 5" id="KW-0547">Nucleotide-binding</keyword>
<feature type="region of interest" description="Disordered" evidence="6">
    <location>
        <begin position="104"/>
        <end position="260"/>
    </location>
</feature>
<dbReference type="GO" id="GO:0005524">
    <property type="term" value="F:ATP binding"/>
    <property type="evidence" value="ECO:0007669"/>
    <property type="project" value="UniProtKB-UniRule"/>
</dbReference>
<comment type="similarity">
    <text evidence="5">Belongs to the DEAD box helicase family.</text>
</comment>
<keyword evidence="5 10" id="KW-0347">Helicase</keyword>
<keyword evidence="4 5" id="KW-0694">RNA-binding</keyword>
<feature type="domain" description="Helicase C-terminal" evidence="8">
    <location>
        <begin position="552"/>
        <end position="755"/>
    </location>
</feature>
<dbReference type="Pfam" id="PF00271">
    <property type="entry name" value="Helicase_C"/>
    <property type="match status" value="1"/>
</dbReference>
<accession>A0A1A8WZ33</accession>
<feature type="compositionally biased region" description="Basic residues" evidence="6">
    <location>
        <begin position="143"/>
        <end position="154"/>
    </location>
</feature>
<dbReference type="Proteomes" id="UP000078546">
    <property type="component" value="Unassembled WGS sequence"/>
</dbReference>
<dbReference type="Pfam" id="PF00270">
    <property type="entry name" value="DEAD"/>
    <property type="match status" value="1"/>
</dbReference>
<evidence type="ECO:0000313" key="9">
    <source>
        <dbReference type="EMBL" id="SBS86767.1"/>
    </source>
</evidence>
<dbReference type="CDD" id="cd18787">
    <property type="entry name" value="SF2_C_DEAD"/>
    <property type="match status" value="1"/>
</dbReference>
<dbReference type="InterPro" id="IPR014001">
    <property type="entry name" value="Helicase_ATP-bd"/>
</dbReference>
<name>A0A1A8WZ33_PLAOA</name>
<evidence type="ECO:0000313" key="12">
    <source>
        <dbReference type="Proteomes" id="UP000078560"/>
    </source>
</evidence>
<feature type="compositionally biased region" description="Basic and acidic residues" evidence="6">
    <location>
        <begin position="171"/>
        <end position="180"/>
    </location>
</feature>
<dbReference type="Gene3D" id="3.40.50.300">
    <property type="entry name" value="P-loop containing nucleotide triphosphate hydrolases"/>
    <property type="match status" value="2"/>
</dbReference>
<dbReference type="SMART" id="SM00487">
    <property type="entry name" value="DEXDc"/>
    <property type="match status" value="1"/>
</dbReference>
<feature type="compositionally biased region" description="Acidic residues" evidence="6">
    <location>
        <begin position="771"/>
        <end position="780"/>
    </location>
</feature>
<dbReference type="PROSITE" id="PS51194">
    <property type="entry name" value="HELICASE_CTER"/>
    <property type="match status" value="1"/>
</dbReference>
<proteinExistence type="inferred from homology"/>
<dbReference type="SMART" id="SM00490">
    <property type="entry name" value="HELICc"/>
    <property type="match status" value="1"/>
</dbReference>
<protein>
    <recommendedName>
        <fullName evidence="5">ATP-dependent RNA helicase</fullName>
        <ecNumber evidence="5">3.6.4.13</ecNumber>
    </recommendedName>
</protein>
<dbReference type="AlphaFoldDB" id="A0A1A8WZ33"/>
<feature type="compositionally biased region" description="Basic residues" evidence="6">
    <location>
        <begin position="181"/>
        <end position="202"/>
    </location>
</feature>
<dbReference type="EC" id="3.6.4.13" evidence="5"/>
<evidence type="ECO:0000259" key="8">
    <source>
        <dbReference type="PROSITE" id="PS51194"/>
    </source>
</evidence>
<comment type="domain">
    <text evidence="5">The Q motif is unique to and characteristic of the DEAD box family of RNA helicases and controls ATP binding and hydrolysis.</text>
</comment>
<dbReference type="GO" id="GO:0003724">
    <property type="term" value="F:RNA helicase activity"/>
    <property type="evidence" value="ECO:0007669"/>
    <property type="project" value="UniProtKB-EC"/>
</dbReference>
<organism evidence="10 11">
    <name type="scientific">Plasmodium ovale curtisi</name>
    <dbReference type="NCBI Taxonomy" id="864141"/>
    <lineage>
        <taxon>Eukaryota</taxon>
        <taxon>Sar</taxon>
        <taxon>Alveolata</taxon>
        <taxon>Apicomplexa</taxon>
        <taxon>Aconoidasida</taxon>
        <taxon>Haemosporida</taxon>
        <taxon>Plasmodiidae</taxon>
        <taxon>Plasmodium</taxon>
        <taxon>Plasmodium (Plasmodium)</taxon>
    </lineage>
</organism>
<keyword evidence="3 5" id="KW-0067">ATP-binding</keyword>
<evidence type="ECO:0000313" key="10">
    <source>
        <dbReference type="EMBL" id="SBS97157.1"/>
    </source>
</evidence>
<evidence type="ECO:0000256" key="4">
    <source>
        <dbReference type="ARBA" id="ARBA00022884"/>
    </source>
</evidence>
<dbReference type="PROSITE" id="PS51192">
    <property type="entry name" value="HELICASE_ATP_BIND_1"/>
    <property type="match status" value="1"/>
</dbReference>
<dbReference type="GO" id="GO:0016787">
    <property type="term" value="F:hydrolase activity"/>
    <property type="evidence" value="ECO:0007669"/>
    <property type="project" value="UniProtKB-KW"/>
</dbReference>
<feature type="domain" description="Helicase ATP-binding" evidence="7">
    <location>
        <begin position="356"/>
        <end position="495"/>
    </location>
</feature>
<keyword evidence="2 5" id="KW-0378">Hydrolase</keyword>
<feature type="region of interest" description="Disordered" evidence="6">
    <location>
        <begin position="769"/>
        <end position="791"/>
    </location>
</feature>
<dbReference type="EMBL" id="FLQV01000664">
    <property type="protein sequence ID" value="SBS97157.1"/>
    <property type="molecule type" value="Genomic_DNA"/>
</dbReference>
<evidence type="ECO:0000256" key="5">
    <source>
        <dbReference type="RuleBase" id="RU365068"/>
    </source>
</evidence>
<dbReference type="Proteomes" id="UP000078560">
    <property type="component" value="Unassembled WGS sequence"/>
</dbReference>
<evidence type="ECO:0000259" key="7">
    <source>
        <dbReference type="PROSITE" id="PS51192"/>
    </source>
</evidence>
<dbReference type="InterPro" id="IPR011545">
    <property type="entry name" value="DEAD/DEAH_box_helicase_dom"/>
</dbReference>